<dbReference type="EMBL" id="CAXDID020000615">
    <property type="protein sequence ID" value="CAL6106737.1"/>
    <property type="molecule type" value="Genomic_DNA"/>
</dbReference>
<keyword evidence="3" id="KW-1185">Reference proteome</keyword>
<evidence type="ECO:0000313" key="3">
    <source>
        <dbReference type="Proteomes" id="UP001642409"/>
    </source>
</evidence>
<dbReference type="AlphaFoldDB" id="A0AA86NMR2"/>
<comment type="caution">
    <text evidence="1">The sequence shown here is derived from an EMBL/GenBank/DDBJ whole genome shotgun (WGS) entry which is preliminary data.</text>
</comment>
<accession>A0AA86NMR2</accession>
<dbReference type="Proteomes" id="UP001642409">
    <property type="component" value="Unassembled WGS sequence"/>
</dbReference>
<reference evidence="1" key="1">
    <citation type="submission" date="2023-06" db="EMBL/GenBank/DDBJ databases">
        <authorList>
            <person name="Kurt Z."/>
        </authorList>
    </citation>
    <scope>NUCLEOTIDE SEQUENCE</scope>
</reference>
<proteinExistence type="predicted"/>
<organism evidence="1">
    <name type="scientific">Hexamita inflata</name>
    <dbReference type="NCBI Taxonomy" id="28002"/>
    <lineage>
        <taxon>Eukaryota</taxon>
        <taxon>Metamonada</taxon>
        <taxon>Diplomonadida</taxon>
        <taxon>Hexamitidae</taxon>
        <taxon>Hexamitinae</taxon>
        <taxon>Hexamita</taxon>
    </lineage>
</organism>
<evidence type="ECO:0000313" key="1">
    <source>
        <dbReference type="EMBL" id="CAI9921690.1"/>
    </source>
</evidence>
<gene>
    <name evidence="2" type="ORF">HINF_LOCUS73906</name>
    <name evidence="1" type="ORF">HINF_LOCUS9335</name>
</gene>
<evidence type="ECO:0000313" key="2">
    <source>
        <dbReference type="EMBL" id="CAL6106737.1"/>
    </source>
</evidence>
<name>A0AA86NMR2_9EUKA</name>
<sequence length="150" mass="17590">MLVTAGVRDFYEYPSIITKFAEVLYVSYQQSCIIHTIIRQMLKNKKYSDELKSQSYFSQILNIEDSEIVQSIVQIVQIANGTYDDFECQMIDSLITNAKQIEFLFKSIRGIPKDSLYKETRESLFIFDEVCFRDNFQNPNIMDYQSVDKA</sequence>
<dbReference type="EMBL" id="CATOUU010000228">
    <property type="protein sequence ID" value="CAI9921690.1"/>
    <property type="molecule type" value="Genomic_DNA"/>
</dbReference>
<protein>
    <submittedName>
        <fullName evidence="2">Hypothetical_protein</fullName>
    </submittedName>
</protein>
<reference evidence="2 3" key="2">
    <citation type="submission" date="2024-07" db="EMBL/GenBank/DDBJ databases">
        <authorList>
            <person name="Akdeniz Z."/>
        </authorList>
    </citation>
    <scope>NUCLEOTIDE SEQUENCE [LARGE SCALE GENOMIC DNA]</scope>
</reference>